<sequence>MKQPLNRIENDVESWLAKEQRFTKLFSAAVIKSRDFQKEKLDHFKNLSHKYRGDLSQDERISIRVLRQQTRQMERQLYPNLIVRLARRAFRASQRVVKNFAANRRQTANQRQLESRITAMGFTGMSSKLAEQIAEGKQQFGLPVSYYKNENERVDFELSFSRSADGTYRIADLKVSLDDQKAGQQRQHSFTGDHKDGLTAAQASNLLAGRAVKTQDKWIQLDLNDVNAQGKHRVKEFHQGYGYDLLKAVSQLPIKELKNQQQKQQLLEGLQSGEKQNVTIRINGKDRYLSIEANPQFKTINIYDQQNQKISVNQALERQPGIRNTQTQVIRLAKKNGISVS</sequence>
<evidence type="ECO:0000313" key="1">
    <source>
        <dbReference type="EMBL" id="REA60161.1"/>
    </source>
</evidence>
<dbReference type="Proteomes" id="UP000256373">
    <property type="component" value="Unassembled WGS sequence"/>
</dbReference>
<dbReference type="EMBL" id="QNUL01000012">
    <property type="protein sequence ID" value="REA60161.1"/>
    <property type="molecule type" value="Genomic_DNA"/>
</dbReference>
<name>A0A3D8YCX9_9BACT</name>
<reference evidence="1 2" key="1">
    <citation type="submission" date="2018-07" db="EMBL/GenBank/DDBJ databases">
        <title>Dyadobacter roseus sp. nov., isolated from rose rhizosphere soil.</title>
        <authorList>
            <person name="Chen L."/>
        </authorList>
    </citation>
    <scope>NUCLEOTIDE SEQUENCE [LARGE SCALE GENOMIC DNA]</scope>
    <source>
        <strain evidence="1 2">RS19</strain>
    </source>
</reference>
<dbReference type="RefSeq" id="WP_115831906.1">
    <property type="nucleotide sequence ID" value="NZ_QNUL01000012.1"/>
</dbReference>
<dbReference type="AlphaFoldDB" id="A0A3D8YCX9"/>
<gene>
    <name evidence="1" type="ORF">DSL64_15930</name>
</gene>
<dbReference type="OrthoDB" id="6372253at2"/>
<comment type="caution">
    <text evidence="1">The sequence shown here is derived from an EMBL/GenBank/DDBJ whole genome shotgun (WGS) entry which is preliminary data.</text>
</comment>
<proteinExistence type="predicted"/>
<organism evidence="1 2">
    <name type="scientific">Dyadobacter luteus</name>
    <dbReference type="NCBI Taxonomy" id="2259619"/>
    <lineage>
        <taxon>Bacteria</taxon>
        <taxon>Pseudomonadati</taxon>
        <taxon>Bacteroidota</taxon>
        <taxon>Cytophagia</taxon>
        <taxon>Cytophagales</taxon>
        <taxon>Spirosomataceae</taxon>
        <taxon>Dyadobacter</taxon>
    </lineage>
</organism>
<protein>
    <submittedName>
        <fullName evidence="1">Uncharacterized protein</fullName>
    </submittedName>
</protein>
<evidence type="ECO:0000313" key="2">
    <source>
        <dbReference type="Proteomes" id="UP000256373"/>
    </source>
</evidence>
<keyword evidence="2" id="KW-1185">Reference proteome</keyword>
<accession>A0A3D8YCX9</accession>